<feature type="region of interest" description="Disordered" evidence="1">
    <location>
        <begin position="85"/>
        <end position="135"/>
    </location>
</feature>
<feature type="compositionally biased region" description="Basic and acidic residues" evidence="1">
    <location>
        <begin position="61"/>
        <end position="73"/>
    </location>
</feature>
<dbReference type="Proteomes" id="UP000198788">
    <property type="component" value="Unassembled WGS sequence"/>
</dbReference>
<name>A0A1I6QD78_9CAUL</name>
<dbReference type="EMBL" id="FOZV01000003">
    <property type="protein sequence ID" value="SFS50429.1"/>
    <property type="molecule type" value="Genomic_DNA"/>
</dbReference>
<gene>
    <name evidence="2" type="ORF">SAMN05192570_1707</name>
</gene>
<evidence type="ECO:0000256" key="1">
    <source>
        <dbReference type="SAM" id="MobiDB-lite"/>
    </source>
</evidence>
<dbReference type="AlphaFoldDB" id="A0A1I6QD78"/>
<feature type="region of interest" description="Disordered" evidence="1">
    <location>
        <begin position="52"/>
        <end position="73"/>
    </location>
</feature>
<accession>A0A1I6QD78</accession>
<dbReference type="STRING" id="871741.SAMN05192570_1707"/>
<evidence type="ECO:0000313" key="2">
    <source>
        <dbReference type="EMBL" id="SFS50429.1"/>
    </source>
</evidence>
<protein>
    <recommendedName>
        <fullName evidence="4">DUF2946 domain-containing protein</fullName>
    </recommendedName>
</protein>
<keyword evidence="3" id="KW-1185">Reference proteome</keyword>
<reference evidence="3" key="1">
    <citation type="submission" date="2016-10" db="EMBL/GenBank/DDBJ databases">
        <authorList>
            <person name="Varghese N."/>
            <person name="Submissions S."/>
        </authorList>
    </citation>
    <scope>NUCLEOTIDE SEQUENCE [LARGE SCALE GENOMIC DNA]</scope>
    <source>
        <strain evidence="3">CGMCC 1.10683</strain>
    </source>
</reference>
<evidence type="ECO:0000313" key="3">
    <source>
        <dbReference type="Proteomes" id="UP000198788"/>
    </source>
</evidence>
<evidence type="ECO:0008006" key="4">
    <source>
        <dbReference type="Google" id="ProtNLM"/>
    </source>
</evidence>
<organism evidence="2 3">
    <name type="scientific">Brevundimonas viscosa</name>
    <dbReference type="NCBI Taxonomy" id="871741"/>
    <lineage>
        <taxon>Bacteria</taxon>
        <taxon>Pseudomonadati</taxon>
        <taxon>Pseudomonadota</taxon>
        <taxon>Alphaproteobacteria</taxon>
        <taxon>Caulobacterales</taxon>
        <taxon>Caulobacteraceae</taxon>
        <taxon>Brevundimonas</taxon>
    </lineage>
</organism>
<feature type="compositionally biased region" description="Pro residues" evidence="1">
    <location>
        <begin position="122"/>
        <end position="135"/>
    </location>
</feature>
<proteinExistence type="predicted"/>
<sequence>MTRGWRQSAGFAAALPALLLMLVLRGLVAPGYMPGFDAGGFRIVVCEDQAPPAPAMAHSPAAHDDHGGEDESTRREALCAFAGVGPELAPEAPPPTPRWPFAVTPPDPVRPARLVRIDGPSEGPPPPARAPPLAV</sequence>
<feature type="compositionally biased region" description="Pro residues" evidence="1">
    <location>
        <begin position="91"/>
        <end position="109"/>
    </location>
</feature>